<evidence type="ECO:0000256" key="2">
    <source>
        <dbReference type="ARBA" id="ARBA00022490"/>
    </source>
</evidence>
<dbReference type="FunFam" id="3.40.50.800:FF:000002">
    <property type="entry name" value="Glycine--tRNA ligase"/>
    <property type="match status" value="1"/>
</dbReference>
<dbReference type="PANTHER" id="PTHR10745">
    <property type="entry name" value="GLYCYL-TRNA SYNTHETASE/DNA POLYMERASE SUBUNIT GAMMA-2"/>
    <property type="match status" value="1"/>
</dbReference>
<feature type="domain" description="Aminoacyl-transfer RNA synthetases class-II family profile" evidence="9">
    <location>
        <begin position="112"/>
        <end position="394"/>
    </location>
</feature>
<dbReference type="InterPro" id="IPR022961">
    <property type="entry name" value="Gly_tRNA_ligase_bac"/>
</dbReference>
<dbReference type="NCBIfam" id="NF003211">
    <property type="entry name" value="PRK04173.1"/>
    <property type="match status" value="1"/>
</dbReference>
<evidence type="ECO:0000256" key="5">
    <source>
        <dbReference type="ARBA" id="ARBA00022840"/>
    </source>
</evidence>
<evidence type="ECO:0000256" key="7">
    <source>
        <dbReference type="ARBA" id="ARBA00023146"/>
    </source>
</evidence>
<keyword evidence="6 8" id="KW-0648">Protein biosynthesis</keyword>
<feature type="binding site" evidence="8">
    <location>
        <begin position="348"/>
        <end position="351"/>
    </location>
    <ligand>
        <name>ATP</name>
        <dbReference type="ChEBI" id="CHEBI:30616"/>
    </ligand>
</feature>
<dbReference type="InterPro" id="IPR027031">
    <property type="entry name" value="Gly-tRNA_synthase/POLG2"/>
</dbReference>
<reference evidence="10" key="1">
    <citation type="submission" date="2019-10" db="EMBL/GenBank/DDBJ databases">
        <title>Draft genome sequence of Panacibacter sp. KCS-6.</title>
        <authorList>
            <person name="Yim K.J."/>
        </authorList>
    </citation>
    <scope>NUCLEOTIDE SEQUENCE</scope>
    <source>
        <strain evidence="10">KCS-6</strain>
    </source>
</reference>
<dbReference type="GO" id="GO:0070062">
    <property type="term" value="C:extracellular exosome"/>
    <property type="evidence" value="ECO:0007669"/>
    <property type="project" value="UniProtKB-ARBA"/>
</dbReference>
<gene>
    <name evidence="8" type="primary">glyQS</name>
    <name evidence="10" type="ORF">GD597_08685</name>
</gene>
<dbReference type="InterPro" id="IPR002315">
    <property type="entry name" value="tRNA-synt_gly"/>
</dbReference>
<evidence type="ECO:0000259" key="9">
    <source>
        <dbReference type="PROSITE" id="PS50862"/>
    </source>
</evidence>
<evidence type="ECO:0000256" key="4">
    <source>
        <dbReference type="ARBA" id="ARBA00022741"/>
    </source>
</evidence>
<comment type="function">
    <text evidence="8">Catalyzes the attachment of glycine to tRNA(Gly).</text>
</comment>
<keyword evidence="2 8" id="KW-0963">Cytoplasm</keyword>
<evidence type="ECO:0000256" key="8">
    <source>
        <dbReference type="HAMAP-Rule" id="MF_00253"/>
    </source>
</evidence>
<comment type="catalytic activity">
    <reaction evidence="8">
        <text>tRNA(Gly) + glycine + ATP = glycyl-tRNA(Gly) + AMP + diphosphate</text>
        <dbReference type="Rhea" id="RHEA:16013"/>
        <dbReference type="Rhea" id="RHEA-COMP:9664"/>
        <dbReference type="Rhea" id="RHEA-COMP:9683"/>
        <dbReference type="ChEBI" id="CHEBI:30616"/>
        <dbReference type="ChEBI" id="CHEBI:33019"/>
        <dbReference type="ChEBI" id="CHEBI:57305"/>
        <dbReference type="ChEBI" id="CHEBI:78442"/>
        <dbReference type="ChEBI" id="CHEBI:78522"/>
        <dbReference type="ChEBI" id="CHEBI:456215"/>
        <dbReference type="EC" id="6.1.1.14"/>
    </reaction>
</comment>
<dbReference type="Gene3D" id="3.30.40.230">
    <property type="match status" value="1"/>
</dbReference>
<dbReference type="InterPro" id="IPR036621">
    <property type="entry name" value="Anticodon-bd_dom_sf"/>
</dbReference>
<keyword evidence="11" id="KW-1185">Reference proteome</keyword>
<dbReference type="SUPFAM" id="SSF52954">
    <property type="entry name" value="Class II aaRS ABD-related"/>
    <property type="match status" value="1"/>
</dbReference>
<evidence type="ECO:0000313" key="11">
    <source>
        <dbReference type="Proteomes" id="UP000598971"/>
    </source>
</evidence>
<feature type="binding site" evidence="8">
    <location>
        <position position="102"/>
    </location>
    <ligand>
        <name>substrate</name>
    </ligand>
</feature>
<feature type="binding site" evidence="8">
    <location>
        <begin position="344"/>
        <end position="348"/>
    </location>
    <ligand>
        <name>substrate</name>
    </ligand>
</feature>
<comment type="similarity">
    <text evidence="1 8">Belongs to the class-II aminoacyl-tRNA synthetase family.</text>
</comment>
<feature type="binding site" evidence="8">
    <location>
        <begin position="222"/>
        <end position="224"/>
    </location>
    <ligand>
        <name>ATP</name>
        <dbReference type="ChEBI" id="CHEBI:30616"/>
    </ligand>
</feature>
<dbReference type="InterPro" id="IPR002314">
    <property type="entry name" value="aa-tRNA-synt_IIb"/>
</dbReference>
<dbReference type="InterPro" id="IPR045864">
    <property type="entry name" value="aa-tRNA-synth_II/BPL/LPL"/>
</dbReference>
<dbReference type="NCBIfam" id="TIGR00389">
    <property type="entry name" value="glyS_dimeric"/>
    <property type="match status" value="1"/>
</dbReference>
<organism evidence="10 11">
    <name type="scientific">Limnovirga soli</name>
    <dbReference type="NCBI Taxonomy" id="2656915"/>
    <lineage>
        <taxon>Bacteria</taxon>
        <taxon>Pseudomonadati</taxon>
        <taxon>Bacteroidota</taxon>
        <taxon>Chitinophagia</taxon>
        <taxon>Chitinophagales</taxon>
        <taxon>Chitinophagaceae</taxon>
        <taxon>Limnovirga</taxon>
    </lineage>
</organism>
<keyword evidence="3 8" id="KW-0436">Ligase</keyword>
<dbReference type="SUPFAM" id="SSF55681">
    <property type="entry name" value="Class II aaRS and biotin synthetases"/>
    <property type="match status" value="1"/>
</dbReference>
<dbReference type="PRINTS" id="PR01043">
    <property type="entry name" value="TRNASYNTHGLY"/>
</dbReference>
<evidence type="ECO:0000256" key="1">
    <source>
        <dbReference type="ARBA" id="ARBA00008226"/>
    </source>
</evidence>
<dbReference type="PROSITE" id="PS50862">
    <property type="entry name" value="AA_TRNA_LIGASE_II"/>
    <property type="match status" value="1"/>
</dbReference>
<dbReference type="Proteomes" id="UP000598971">
    <property type="component" value="Unassembled WGS sequence"/>
</dbReference>
<protein>
    <recommendedName>
        <fullName evidence="8">Glycine--tRNA ligase</fullName>
        <ecNumber evidence="8">6.1.1.14</ecNumber>
    </recommendedName>
    <alternativeName>
        <fullName evidence="8">Glycyl-tRNA synthetase</fullName>
        <shortName evidence="8">GlyRS</shortName>
    </alternativeName>
</protein>
<feature type="binding site" evidence="8">
    <location>
        <begin position="232"/>
        <end position="237"/>
    </location>
    <ligand>
        <name>ATP</name>
        <dbReference type="ChEBI" id="CHEBI:30616"/>
    </ligand>
</feature>
<proteinExistence type="inferred from homology"/>
<dbReference type="RefSeq" id="WP_171607453.1">
    <property type="nucleotide sequence ID" value="NZ_WHPF01000005.1"/>
</dbReference>
<feature type="binding site" evidence="8">
    <location>
        <position position="190"/>
    </location>
    <ligand>
        <name>substrate</name>
    </ligand>
</feature>
<evidence type="ECO:0000256" key="6">
    <source>
        <dbReference type="ARBA" id="ARBA00022917"/>
    </source>
</evidence>
<comment type="subunit">
    <text evidence="8">Homodimer.</text>
</comment>
<dbReference type="EMBL" id="WHPF01000005">
    <property type="protein sequence ID" value="NNV55531.1"/>
    <property type="molecule type" value="Genomic_DNA"/>
</dbReference>
<dbReference type="CDD" id="cd00774">
    <property type="entry name" value="GlyRS-like_core"/>
    <property type="match status" value="1"/>
</dbReference>
<evidence type="ECO:0000313" key="10">
    <source>
        <dbReference type="EMBL" id="NNV55531.1"/>
    </source>
</evidence>
<evidence type="ECO:0000256" key="3">
    <source>
        <dbReference type="ARBA" id="ARBA00022598"/>
    </source>
</evidence>
<comment type="caution">
    <text evidence="10">The sequence shown here is derived from an EMBL/GenBank/DDBJ whole genome shotgun (WGS) entry which is preliminary data.</text>
</comment>
<name>A0A8J8FGP8_9BACT</name>
<feature type="binding site" evidence="8">
    <location>
        <begin position="237"/>
        <end position="241"/>
    </location>
    <ligand>
        <name>substrate</name>
    </ligand>
</feature>
<dbReference type="GO" id="GO:0005737">
    <property type="term" value="C:cytoplasm"/>
    <property type="evidence" value="ECO:0007669"/>
    <property type="project" value="UniProtKB-SubCell"/>
</dbReference>
<dbReference type="InterPro" id="IPR004154">
    <property type="entry name" value="Anticodon-bd"/>
</dbReference>
<dbReference type="EC" id="6.1.1.14" evidence="8"/>
<dbReference type="PANTHER" id="PTHR10745:SF8">
    <property type="entry name" value="DNA POLYMERASE SUBUNIT GAMMA-2, MITOCHONDRIAL"/>
    <property type="match status" value="1"/>
</dbReference>
<dbReference type="Gene3D" id="3.30.930.10">
    <property type="entry name" value="Bira Bifunctional Protein, Domain 2"/>
    <property type="match status" value="1"/>
</dbReference>
<sequence length="481" mass="55906">MSIQQDNRFQAIIGHAKEYGFVFPSSEIYDGLSAVYDYGPYGSELKKNIRDYWWKSMTQMHDNIVGIDAAIFMHPTTWKASGHVDNFSDPMIDNKDSKKRYRVDHLIEGYAEQLKDKGNPEKAEAVLASMEALLAKDDFSGLKQLIDDHKIVCAISGTGNWTEIRQFNLMFSTQLGSVAEEADTIYLRPETAQGIFVNFLNVQKTARMKIPFGIAQTGKAFRNEIVARQFIFRMREFEQMEMQFFVRPGTQKEWYEYWREQRLNWHLSLGLPAEKYKWHVHAKPAHYADNAVDIEYEFPFGFKEVEGIHSRTDFDLSSHQKFSGKKMTYFDPEINQHYVPYVIETSIGLDRMFLLILSNSYEEETITKEDGSTDSRVVMHIPAKIAPIKLALFPLTKKDGLPELAKELMEECKPHFRCFYEEKDAIGKRYRRQDAIGTPFCVTVDHQTKEDGTVTLRNRDTMTQQRIHRSELKNEILKAIF</sequence>
<dbReference type="Gene3D" id="3.40.50.800">
    <property type="entry name" value="Anticodon-binding domain"/>
    <property type="match status" value="1"/>
</dbReference>
<dbReference type="GO" id="GO:1990742">
    <property type="term" value="C:microvesicle"/>
    <property type="evidence" value="ECO:0007669"/>
    <property type="project" value="UniProtKB-ARBA"/>
</dbReference>
<dbReference type="Pfam" id="PF03129">
    <property type="entry name" value="HGTP_anticodon"/>
    <property type="match status" value="1"/>
</dbReference>
<dbReference type="InterPro" id="IPR006195">
    <property type="entry name" value="aa-tRNA-synth_II"/>
</dbReference>
<dbReference type="GO" id="GO:0006426">
    <property type="term" value="P:glycyl-tRNA aminoacylation"/>
    <property type="evidence" value="ECO:0007669"/>
    <property type="project" value="UniProtKB-UniRule"/>
</dbReference>
<accession>A0A8J8FGP8</accession>
<dbReference type="GO" id="GO:0004081">
    <property type="term" value="F:bis(5'-nucleosyl)-tetraphosphatase (asymmetrical) activity"/>
    <property type="evidence" value="ECO:0007669"/>
    <property type="project" value="UniProtKB-ARBA"/>
</dbReference>
<feature type="binding site" evidence="8">
    <location>
        <begin position="304"/>
        <end position="305"/>
    </location>
    <ligand>
        <name>ATP</name>
        <dbReference type="ChEBI" id="CHEBI:30616"/>
    </ligand>
</feature>
<keyword evidence="7 8" id="KW-0030">Aminoacyl-tRNA synthetase</keyword>
<keyword evidence="4 8" id="KW-0547">Nucleotide-binding</keyword>
<dbReference type="InterPro" id="IPR033731">
    <property type="entry name" value="GlyRS-like_core"/>
</dbReference>
<dbReference type="Pfam" id="PF00587">
    <property type="entry name" value="tRNA-synt_2b"/>
    <property type="match status" value="1"/>
</dbReference>
<dbReference type="HAMAP" id="MF_00253_B">
    <property type="entry name" value="Gly_tRNA_synth_B"/>
    <property type="match status" value="1"/>
</dbReference>
<comment type="subcellular location">
    <subcellularLocation>
        <location evidence="8">Cytoplasm</location>
    </subcellularLocation>
</comment>
<dbReference type="GO" id="GO:0015966">
    <property type="term" value="P:diadenosine tetraphosphate biosynthetic process"/>
    <property type="evidence" value="ECO:0007669"/>
    <property type="project" value="UniProtKB-ARBA"/>
</dbReference>
<keyword evidence="5 8" id="KW-0067">ATP-binding</keyword>
<dbReference type="GO" id="GO:0004820">
    <property type="term" value="F:glycine-tRNA ligase activity"/>
    <property type="evidence" value="ECO:0007669"/>
    <property type="project" value="UniProtKB-UniRule"/>
</dbReference>
<dbReference type="GO" id="GO:0005524">
    <property type="term" value="F:ATP binding"/>
    <property type="evidence" value="ECO:0007669"/>
    <property type="project" value="UniProtKB-UniRule"/>
</dbReference>
<dbReference type="AlphaFoldDB" id="A0A8J8FGP8"/>